<evidence type="ECO:0000256" key="1">
    <source>
        <dbReference type="SAM" id="SignalP"/>
    </source>
</evidence>
<organism evidence="2 3">
    <name type="scientific">Micavibrio aeruginosavorus</name>
    <dbReference type="NCBI Taxonomy" id="349221"/>
    <lineage>
        <taxon>Bacteria</taxon>
        <taxon>Pseudomonadati</taxon>
        <taxon>Bdellovibrionota</taxon>
        <taxon>Bdellovibrionia</taxon>
        <taxon>Bdellovibrionales</taxon>
        <taxon>Pseudobdellovibrionaceae</taxon>
        <taxon>Micavibrio</taxon>
    </lineage>
</organism>
<dbReference type="AlphaFoldDB" id="A0A7T5UIZ8"/>
<keyword evidence="1" id="KW-0732">Signal</keyword>
<evidence type="ECO:0000313" key="3">
    <source>
        <dbReference type="Proteomes" id="UP000595362"/>
    </source>
</evidence>
<evidence type="ECO:0008006" key="4">
    <source>
        <dbReference type="Google" id="ProtNLM"/>
    </source>
</evidence>
<reference evidence="2 3" key="1">
    <citation type="submission" date="2020-07" db="EMBL/GenBank/DDBJ databases">
        <title>Huge and variable diversity of episymbiotic CPR bacteria and DPANN archaea in groundwater ecosystems.</title>
        <authorList>
            <person name="He C.Y."/>
            <person name="Keren R."/>
            <person name="Whittaker M."/>
            <person name="Farag I.F."/>
            <person name="Doudna J."/>
            <person name="Cate J.H.D."/>
            <person name="Banfield J.F."/>
        </authorList>
    </citation>
    <scope>NUCLEOTIDE SEQUENCE [LARGE SCALE GENOMIC DNA]</scope>
    <source>
        <strain evidence="2">NC_groundwater_70_Ag_B-0.1um_54_66</strain>
    </source>
</reference>
<dbReference type="EMBL" id="CP066681">
    <property type="protein sequence ID" value="QQG37203.1"/>
    <property type="molecule type" value="Genomic_DNA"/>
</dbReference>
<name>A0A7T5UIZ8_9BACT</name>
<accession>A0A7T5UIZ8</accession>
<dbReference type="Proteomes" id="UP000595362">
    <property type="component" value="Chromosome"/>
</dbReference>
<proteinExistence type="predicted"/>
<evidence type="ECO:0000313" key="2">
    <source>
        <dbReference type="EMBL" id="QQG37203.1"/>
    </source>
</evidence>
<feature type="signal peptide" evidence="1">
    <location>
        <begin position="1"/>
        <end position="18"/>
    </location>
</feature>
<gene>
    <name evidence="2" type="ORF">HYS17_05430</name>
</gene>
<feature type="chain" id="PRO_5033031947" description="DUF4157 domain-containing protein" evidence="1">
    <location>
        <begin position="19"/>
        <end position="280"/>
    </location>
</feature>
<sequence length="280" mass="32426">MKNKKRLFIASALSLAFAAAVHLEWTGYSLFDRKEGNNWLCTTDPGCRQLTKGEIALARQYFGWTIDYNKIKVFNRPFMGFLGQTYAAIAPNGNIYMVAESRRLRDYAQEGPETQKLLIHELTHVAQWQGGYNVQKMALSELVKHRFNYAAAYEYSIHAPLAFDEYNLEQQAKMMEDYFSKRQEFIDMTTYKPENGQALYRVYTMGDKWIKEQCKELADYEKKLGVYFPILPEELCRPDSKKSGINSSAQPPQGFHLESRQLWPGSFEQLSQPFTLPSFP</sequence>
<protein>
    <recommendedName>
        <fullName evidence="4">DUF4157 domain-containing protein</fullName>
    </recommendedName>
</protein>